<dbReference type="Proteomes" id="UP000596661">
    <property type="component" value="Chromosome 7"/>
</dbReference>
<dbReference type="PANTHER" id="PTHR47481">
    <property type="match status" value="1"/>
</dbReference>
<sequence length="149" mass="16508">MFVDFYFTLISCFGIRANGIYWVQSYYSGSQARREQVVGYGVNVLVPPQASSVIQALVVPYAQALAAPLLAPITICLDQENYLYWRSQGLSIHDYVLKMKTIVDGLTAAGQVFSDNDLILYILGGLKPEYDSVVINLTSTVDRITLSEV</sequence>
<reference evidence="1" key="2">
    <citation type="submission" date="2021-03" db="UniProtKB">
        <authorList>
            <consortium name="EnsemblPlants"/>
        </authorList>
    </citation>
    <scope>IDENTIFICATION</scope>
</reference>
<reference evidence="1" key="1">
    <citation type="submission" date="2018-11" db="EMBL/GenBank/DDBJ databases">
        <authorList>
            <person name="Grassa J C."/>
        </authorList>
    </citation>
    <scope>NUCLEOTIDE SEQUENCE [LARGE SCALE GENOMIC DNA]</scope>
</reference>
<dbReference type="Pfam" id="PF14223">
    <property type="entry name" value="Retrotran_gag_2"/>
    <property type="match status" value="1"/>
</dbReference>
<evidence type="ECO:0000313" key="1">
    <source>
        <dbReference type="EnsemblPlants" id="cds.evm.model.07.1726"/>
    </source>
</evidence>
<dbReference type="EnsemblPlants" id="evm.model.07.1726">
    <property type="protein sequence ID" value="cds.evm.model.07.1726"/>
    <property type="gene ID" value="evm.TU.07.1726"/>
</dbReference>
<dbReference type="AlphaFoldDB" id="A0A803Q3P6"/>
<name>A0A803Q3P6_CANSA</name>
<organism evidence="1 2">
    <name type="scientific">Cannabis sativa</name>
    <name type="common">Hemp</name>
    <name type="synonym">Marijuana</name>
    <dbReference type="NCBI Taxonomy" id="3483"/>
    <lineage>
        <taxon>Eukaryota</taxon>
        <taxon>Viridiplantae</taxon>
        <taxon>Streptophyta</taxon>
        <taxon>Embryophyta</taxon>
        <taxon>Tracheophyta</taxon>
        <taxon>Spermatophyta</taxon>
        <taxon>Magnoliopsida</taxon>
        <taxon>eudicotyledons</taxon>
        <taxon>Gunneridae</taxon>
        <taxon>Pentapetalae</taxon>
        <taxon>rosids</taxon>
        <taxon>fabids</taxon>
        <taxon>Rosales</taxon>
        <taxon>Cannabaceae</taxon>
        <taxon>Cannabis</taxon>
    </lineage>
</organism>
<keyword evidence="2" id="KW-1185">Reference proteome</keyword>
<protein>
    <submittedName>
        <fullName evidence="1">Uncharacterized protein</fullName>
    </submittedName>
</protein>
<accession>A0A803Q3P6</accession>
<proteinExistence type="predicted"/>
<dbReference type="EMBL" id="UZAU01000674">
    <property type="status" value="NOT_ANNOTATED_CDS"/>
    <property type="molecule type" value="Genomic_DNA"/>
</dbReference>
<dbReference type="PANTHER" id="PTHR47481:SF31">
    <property type="entry name" value="OS01G0873500 PROTEIN"/>
    <property type="match status" value="1"/>
</dbReference>
<evidence type="ECO:0000313" key="2">
    <source>
        <dbReference type="Proteomes" id="UP000596661"/>
    </source>
</evidence>
<dbReference type="Gramene" id="evm.model.07.1726">
    <property type="protein sequence ID" value="cds.evm.model.07.1726"/>
    <property type="gene ID" value="evm.TU.07.1726"/>
</dbReference>